<dbReference type="GO" id="GO:0032259">
    <property type="term" value="P:methylation"/>
    <property type="evidence" value="ECO:0007669"/>
    <property type="project" value="UniProtKB-KW"/>
</dbReference>
<evidence type="ECO:0000259" key="5">
    <source>
        <dbReference type="Pfam" id="PF13649"/>
    </source>
</evidence>
<dbReference type="EMBL" id="JABWMJ010000003">
    <property type="protein sequence ID" value="NUZ05956.1"/>
    <property type="molecule type" value="Genomic_DNA"/>
</dbReference>
<evidence type="ECO:0000256" key="4">
    <source>
        <dbReference type="SAM" id="Phobius"/>
    </source>
</evidence>
<dbReference type="GO" id="GO:0016279">
    <property type="term" value="F:protein-lysine N-methyltransferase activity"/>
    <property type="evidence" value="ECO:0007669"/>
    <property type="project" value="InterPro"/>
</dbReference>
<evidence type="ECO:0000313" key="6">
    <source>
        <dbReference type="EMBL" id="NUZ05956.1"/>
    </source>
</evidence>
<proteinExistence type="predicted"/>
<keyword evidence="7" id="KW-1185">Reference proteome</keyword>
<dbReference type="RefSeq" id="WP_176068373.1">
    <property type="nucleotide sequence ID" value="NZ_JABWMJ010000003.1"/>
</dbReference>
<evidence type="ECO:0000256" key="3">
    <source>
        <dbReference type="ARBA" id="ARBA00022691"/>
    </source>
</evidence>
<dbReference type="PANTHER" id="PTHR13610:SF9">
    <property type="entry name" value="FI06469P"/>
    <property type="match status" value="1"/>
</dbReference>
<evidence type="ECO:0000256" key="1">
    <source>
        <dbReference type="ARBA" id="ARBA00022603"/>
    </source>
</evidence>
<keyword evidence="4" id="KW-1133">Transmembrane helix</keyword>
<gene>
    <name evidence="6" type="ORF">HQN59_09280</name>
</gene>
<dbReference type="AlphaFoldDB" id="A0A7Y6NMJ7"/>
<feature type="domain" description="Methyltransferase" evidence="5">
    <location>
        <begin position="134"/>
        <end position="218"/>
    </location>
</feature>
<feature type="transmembrane region" description="Helical" evidence="4">
    <location>
        <begin position="66"/>
        <end position="91"/>
    </location>
</feature>
<keyword evidence="1 6" id="KW-0489">Methyltransferase</keyword>
<dbReference type="InterPro" id="IPR041698">
    <property type="entry name" value="Methyltransf_25"/>
</dbReference>
<dbReference type="Proteomes" id="UP000529637">
    <property type="component" value="Unassembled WGS sequence"/>
</dbReference>
<dbReference type="PANTHER" id="PTHR13610">
    <property type="entry name" value="METHYLTRANSFERASE DOMAIN-CONTAINING PROTEIN"/>
    <property type="match status" value="1"/>
</dbReference>
<reference evidence="6 7" key="1">
    <citation type="submission" date="2020-06" db="EMBL/GenBank/DDBJ databases">
        <title>Schlegella sp. ID0723 isolated from air conditioner.</title>
        <authorList>
            <person name="Kim D.Y."/>
            <person name="Kim D.-U."/>
        </authorList>
    </citation>
    <scope>NUCLEOTIDE SEQUENCE [LARGE SCALE GENOMIC DNA]</scope>
    <source>
        <strain evidence="6 7">ID0723</strain>
    </source>
</reference>
<dbReference type="InterPro" id="IPR029063">
    <property type="entry name" value="SAM-dependent_MTases_sf"/>
</dbReference>
<feature type="transmembrane region" description="Helical" evidence="4">
    <location>
        <begin position="21"/>
        <end position="54"/>
    </location>
</feature>
<keyword evidence="4" id="KW-0812">Transmembrane</keyword>
<organism evidence="6 7">
    <name type="scientific">Piscinibacter koreensis</name>
    <dbReference type="NCBI Taxonomy" id="2742824"/>
    <lineage>
        <taxon>Bacteria</taxon>
        <taxon>Pseudomonadati</taxon>
        <taxon>Pseudomonadota</taxon>
        <taxon>Betaproteobacteria</taxon>
        <taxon>Burkholderiales</taxon>
        <taxon>Sphaerotilaceae</taxon>
        <taxon>Piscinibacter</taxon>
    </lineage>
</organism>
<dbReference type="InterPro" id="IPR026170">
    <property type="entry name" value="FAM173A/B"/>
</dbReference>
<name>A0A7Y6NMJ7_9BURK</name>
<evidence type="ECO:0000256" key="2">
    <source>
        <dbReference type="ARBA" id="ARBA00022679"/>
    </source>
</evidence>
<dbReference type="Pfam" id="PF13649">
    <property type="entry name" value="Methyltransf_25"/>
    <property type="match status" value="1"/>
</dbReference>
<dbReference type="CDD" id="cd02440">
    <property type="entry name" value="AdoMet_MTases"/>
    <property type="match status" value="1"/>
</dbReference>
<comment type="caution">
    <text evidence="6">The sequence shown here is derived from an EMBL/GenBank/DDBJ whole genome shotgun (WGS) entry which is preliminary data.</text>
</comment>
<dbReference type="Gene3D" id="3.40.50.150">
    <property type="entry name" value="Vaccinia Virus protein VP39"/>
    <property type="match status" value="1"/>
</dbReference>
<sequence length="259" mass="27269">MGAGAALHGVARRLPWPLPALLAWSACWAAFAALAACGAPAVLAFAAAALVGVAAAAQARSTARRALLAGGFPVSLAASGLAGTLAAWAWLLPLVALALVYPVTAWRDAPLFPTPGGALRGLGRRARLRPGAAVLDVGCGLGHGLVELAREYPHARLTGVEWSPLLALITRLRCRFAHVRRGDMWEGDWSGFDLVYAFQRPESAARLVAKASAELRPGAWLVSLEFELPAFTPAHAMTCADGRPLWLYRAPFEVTTPRG</sequence>
<protein>
    <submittedName>
        <fullName evidence="6">Class I SAM-dependent methyltransferase</fullName>
    </submittedName>
</protein>
<keyword evidence="2 6" id="KW-0808">Transferase</keyword>
<evidence type="ECO:0000313" key="7">
    <source>
        <dbReference type="Proteomes" id="UP000529637"/>
    </source>
</evidence>
<keyword evidence="4" id="KW-0472">Membrane</keyword>
<accession>A0A7Y6NMJ7</accession>
<dbReference type="SUPFAM" id="SSF53335">
    <property type="entry name" value="S-adenosyl-L-methionine-dependent methyltransferases"/>
    <property type="match status" value="1"/>
</dbReference>
<keyword evidence="3" id="KW-0949">S-adenosyl-L-methionine</keyword>